<dbReference type="AlphaFoldDB" id="A0ABD6CHU4"/>
<feature type="domain" description="PAC" evidence="8">
    <location>
        <begin position="357"/>
        <end position="407"/>
    </location>
</feature>
<dbReference type="InterPro" id="IPR003018">
    <property type="entry name" value="GAF"/>
</dbReference>
<dbReference type="NCBIfam" id="TIGR00229">
    <property type="entry name" value="sensory_box"/>
    <property type="match status" value="4"/>
</dbReference>
<comment type="caution">
    <text evidence="9">The sequence shown here is derived from an EMBL/GenBank/DDBJ whole genome shotgun (WGS) entry which is preliminary data.</text>
</comment>
<dbReference type="InterPro" id="IPR000700">
    <property type="entry name" value="PAS-assoc_C"/>
</dbReference>
<evidence type="ECO:0000256" key="4">
    <source>
        <dbReference type="ARBA" id="ARBA00022679"/>
    </source>
</evidence>
<evidence type="ECO:0000256" key="5">
    <source>
        <dbReference type="ARBA" id="ARBA00022777"/>
    </source>
</evidence>
<organism evidence="9 10">
    <name type="scientific">Halorientalis brevis</name>
    <dbReference type="NCBI Taxonomy" id="1126241"/>
    <lineage>
        <taxon>Archaea</taxon>
        <taxon>Methanobacteriati</taxon>
        <taxon>Methanobacteriota</taxon>
        <taxon>Stenosarchaea group</taxon>
        <taxon>Halobacteria</taxon>
        <taxon>Halobacteriales</taxon>
        <taxon>Haloarculaceae</taxon>
        <taxon>Halorientalis</taxon>
    </lineage>
</organism>
<dbReference type="InterPro" id="IPR036097">
    <property type="entry name" value="HisK_dim/P_sf"/>
</dbReference>
<dbReference type="InterPro" id="IPR003594">
    <property type="entry name" value="HATPase_dom"/>
</dbReference>
<dbReference type="PRINTS" id="PR00344">
    <property type="entry name" value="BCTRLSENSOR"/>
</dbReference>
<comment type="catalytic activity">
    <reaction evidence="1">
        <text>ATP + protein L-histidine = ADP + protein N-phospho-L-histidine.</text>
        <dbReference type="EC" id="2.7.13.3"/>
    </reaction>
</comment>
<dbReference type="InterPro" id="IPR036890">
    <property type="entry name" value="HATPase_C_sf"/>
</dbReference>
<feature type="domain" description="PAS" evidence="7">
    <location>
        <begin position="408"/>
        <end position="481"/>
    </location>
</feature>
<sequence length="870" mass="97019">MIETDADVIRDFFEGMNDAVLVVDLQGSFIAANDAAVERFGYTREELLSRGPRDLTTPAEAAKVADRIANVEENETLVFETVQQTKQGRKIPVEINASRISYDGEPAILSVARDISERREYRRQIEALHDATQQLLDAETTDEVGEIAVAAAEDLLGFPMSSVWAPAENGSTLELVANSTEHQQLLDDAGTPSPTHPKGNWLWDVFEAGETIVRDPIPAEDLAADVPLHSAIFVPLGDHGVLSCAADGRTDFDEKDETVATLLGQNVTAALDQIERNRQLQAEREKYRTLVENSNDAIAVAQQGQLVIVNQELAEMIGADSPAEMEGDSFLEYVAPQSRAEVTKRYQAWLDGEDAPRRDEMTIQAHDGSEIVVEYNVSPITFDGDLAHLAILRDVTERRKREDRLRRREARFRTMFQSHSAPMLLIDPESGSIEDANEAAAAFYGYSSDELLSKTIQDINRLSPEAVARERERAEKADRNHFVFDHELATGEVRTVEVHSSPITLADEELLFSVIHDVTDRVAYEQELERYKELMENVPVGIYRNTPGEDGEFIEVNPAMVDMFDADSEADLLDHAVSDLYATPERREEFSDHLLETDPNRKEEELRLETLSGTEFWGSVTAFATETDSGTYFDGVIQDITARKEYEDRLEEQRDNLDVLNRVVRHDIRNDLQIVLAYLDLLYDYADDDAHQFIDTALESTKNAVDLTKTARDMAEVMLKSERDLEPVEVRRVIERELDEIRATHTDAVVKVDGSLPDVSVVANDLLDSVFRNLFKNGIQHNDKDVPELVVSTTQTDDSLLVSVADNGPGVPDSQKDAIFGKGEKGLESEGTGVGLYLVSTLVDSYGGEVWIDDNEPEGAVFTVELLIAD</sequence>
<dbReference type="EMBL" id="JBHUDJ010000015">
    <property type="protein sequence ID" value="MFD1589409.1"/>
    <property type="molecule type" value="Genomic_DNA"/>
</dbReference>
<dbReference type="InterPro" id="IPR052162">
    <property type="entry name" value="Sensor_kinase/Photoreceptor"/>
</dbReference>
<evidence type="ECO:0000256" key="3">
    <source>
        <dbReference type="ARBA" id="ARBA00022553"/>
    </source>
</evidence>
<evidence type="ECO:0000259" key="6">
    <source>
        <dbReference type="PROSITE" id="PS50109"/>
    </source>
</evidence>
<keyword evidence="10" id="KW-1185">Reference proteome</keyword>
<dbReference type="SMART" id="SM00387">
    <property type="entry name" value="HATPase_c"/>
    <property type="match status" value="1"/>
</dbReference>
<dbReference type="CDD" id="cd00130">
    <property type="entry name" value="PAS"/>
    <property type="match status" value="3"/>
</dbReference>
<evidence type="ECO:0000259" key="7">
    <source>
        <dbReference type="PROSITE" id="PS50112"/>
    </source>
</evidence>
<proteinExistence type="predicted"/>
<dbReference type="EC" id="2.7.13.3" evidence="2"/>
<dbReference type="InterPro" id="IPR000014">
    <property type="entry name" value="PAS"/>
</dbReference>
<feature type="domain" description="PAS" evidence="7">
    <location>
        <begin position="5"/>
        <end position="75"/>
    </location>
</feature>
<dbReference type="PANTHER" id="PTHR43304">
    <property type="entry name" value="PHYTOCHROME-LIKE PROTEIN CPH1"/>
    <property type="match status" value="1"/>
</dbReference>
<evidence type="ECO:0000313" key="9">
    <source>
        <dbReference type="EMBL" id="MFD1589409.1"/>
    </source>
</evidence>
<dbReference type="Pfam" id="PF08448">
    <property type="entry name" value="PAS_4"/>
    <property type="match status" value="1"/>
</dbReference>
<dbReference type="SUPFAM" id="SSF55781">
    <property type="entry name" value="GAF domain-like"/>
    <property type="match status" value="1"/>
</dbReference>
<gene>
    <name evidence="9" type="ORF">ACFR9U_20735</name>
</gene>
<dbReference type="SUPFAM" id="SSF55874">
    <property type="entry name" value="ATPase domain of HSP90 chaperone/DNA topoisomerase II/histidine kinase"/>
    <property type="match status" value="1"/>
</dbReference>
<dbReference type="Pfam" id="PF02518">
    <property type="entry name" value="HATPase_c"/>
    <property type="match status" value="1"/>
</dbReference>
<evidence type="ECO:0000256" key="1">
    <source>
        <dbReference type="ARBA" id="ARBA00000085"/>
    </source>
</evidence>
<dbReference type="SUPFAM" id="SSF47384">
    <property type="entry name" value="Homodimeric domain of signal transducing histidine kinase"/>
    <property type="match status" value="1"/>
</dbReference>
<dbReference type="Gene3D" id="3.30.565.10">
    <property type="entry name" value="Histidine kinase-like ATPase, C-terminal domain"/>
    <property type="match status" value="1"/>
</dbReference>
<dbReference type="PROSITE" id="PS50113">
    <property type="entry name" value="PAC"/>
    <property type="match status" value="2"/>
</dbReference>
<dbReference type="PANTHER" id="PTHR43304:SF1">
    <property type="entry name" value="PAC DOMAIN-CONTAINING PROTEIN"/>
    <property type="match status" value="1"/>
</dbReference>
<dbReference type="GO" id="GO:0004673">
    <property type="term" value="F:protein histidine kinase activity"/>
    <property type="evidence" value="ECO:0007669"/>
    <property type="project" value="UniProtKB-EC"/>
</dbReference>
<dbReference type="InterPro" id="IPR004358">
    <property type="entry name" value="Sig_transdc_His_kin-like_C"/>
</dbReference>
<dbReference type="Proteomes" id="UP001597119">
    <property type="component" value="Unassembled WGS sequence"/>
</dbReference>
<dbReference type="PROSITE" id="PS50109">
    <property type="entry name" value="HIS_KIN"/>
    <property type="match status" value="1"/>
</dbReference>
<dbReference type="InterPro" id="IPR005467">
    <property type="entry name" value="His_kinase_dom"/>
</dbReference>
<keyword evidence="5" id="KW-0418">Kinase</keyword>
<dbReference type="SMART" id="SM00086">
    <property type="entry name" value="PAC"/>
    <property type="match status" value="4"/>
</dbReference>
<evidence type="ECO:0000259" key="8">
    <source>
        <dbReference type="PROSITE" id="PS50113"/>
    </source>
</evidence>
<dbReference type="SUPFAM" id="SSF55785">
    <property type="entry name" value="PYP-like sensor domain (PAS domain)"/>
    <property type="match status" value="4"/>
</dbReference>
<keyword evidence="3" id="KW-0597">Phosphoprotein</keyword>
<feature type="domain" description="PAS" evidence="7">
    <location>
        <begin position="283"/>
        <end position="353"/>
    </location>
</feature>
<dbReference type="InterPro" id="IPR013656">
    <property type="entry name" value="PAS_4"/>
</dbReference>
<dbReference type="InterPro" id="IPR029016">
    <property type="entry name" value="GAF-like_dom_sf"/>
</dbReference>
<dbReference type="Pfam" id="PF13185">
    <property type="entry name" value="GAF_2"/>
    <property type="match status" value="1"/>
</dbReference>
<name>A0ABD6CHU4_9EURY</name>
<dbReference type="InterPro" id="IPR001610">
    <property type="entry name" value="PAC"/>
</dbReference>
<dbReference type="SMART" id="SM00091">
    <property type="entry name" value="PAS"/>
    <property type="match status" value="4"/>
</dbReference>
<dbReference type="Pfam" id="PF13426">
    <property type="entry name" value="PAS_9"/>
    <property type="match status" value="3"/>
</dbReference>
<reference evidence="9 10" key="1">
    <citation type="journal article" date="2019" name="Int. J. Syst. Evol. Microbiol.">
        <title>The Global Catalogue of Microorganisms (GCM) 10K type strain sequencing project: providing services to taxonomists for standard genome sequencing and annotation.</title>
        <authorList>
            <consortium name="The Broad Institute Genomics Platform"/>
            <consortium name="The Broad Institute Genome Sequencing Center for Infectious Disease"/>
            <person name="Wu L."/>
            <person name="Ma J."/>
        </authorList>
    </citation>
    <scope>NUCLEOTIDE SEQUENCE [LARGE SCALE GENOMIC DNA]</scope>
    <source>
        <strain evidence="9 10">CGMCC 1.12125</strain>
    </source>
</reference>
<keyword evidence="4" id="KW-0808">Transferase</keyword>
<dbReference type="Gene3D" id="3.30.450.40">
    <property type="match status" value="1"/>
</dbReference>
<dbReference type="PROSITE" id="PS50112">
    <property type="entry name" value="PAS"/>
    <property type="match status" value="3"/>
</dbReference>
<feature type="domain" description="Histidine kinase" evidence="6">
    <location>
        <begin position="663"/>
        <end position="870"/>
    </location>
</feature>
<accession>A0ABD6CHU4</accession>
<evidence type="ECO:0000313" key="10">
    <source>
        <dbReference type="Proteomes" id="UP001597119"/>
    </source>
</evidence>
<dbReference type="Gene3D" id="3.30.450.20">
    <property type="entry name" value="PAS domain"/>
    <property type="match status" value="4"/>
</dbReference>
<feature type="domain" description="PAC" evidence="8">
    <location>
        <begin position="602"/>
        <end position="652"/>
    </location>
</feature>
<dbReference type="RefSeq" id="WP_247381149.1">
    <property type="nucleotide sequence ID" value="NZ_JALLGV010000009.1"/>
</dbReference>
<evidence type="ECO:0000256" key="2">
    <source>
        <dbReference type="ARBA" id="ARBA00012438"/>
    </source>
</evidence>
<dbReference type="InterPro" id="IPR035965">
    <property type="entry name" value="PAS-like_dom_sf"/>
</dbReference>
<protein>
    <recommendedName>
        <fullName evidence="2">histidine kinase</fullName>
        <ecNumber evidence="2">2.7.13.3</ecNumber>
    </recommendedName>
</protein>